<gene>
    <name evidence="1" type="ORF">EQG49_11285</name>
</gene>
<dbReference type="Pfam" id="PF14559">
    <property type="entry name" value="TPR_19"/>
    <property type="match status" value="1"/>
</dbReference>
<dbReference type="SUPFAM" id="SSF48452">
    <property type="entry name" value="TPR-like"/>
    <property type="match status" value="1"/>
</dbReference>
<evidence type="ECO:0000313" key="1">
    <source>
        <dbReference type="EMBL" id="QBO36990.1"/>
    </source>
</evidence>
<dbReference type="KEGG" id="wei:EQG49_11285"/>
<dbReference type="InterPro" id="IPR011990">
    <property type="entry name" value="TPR-like_helical_dom_sf"/>
</dbReference>
<name>A0A4P6YW16_9LACO</name>
<dbReference type="AlphaFoldDB" id="A0A4P6YW16"/>
<proteinExistence type="predicted"/>
<dbReference type="Proteomes" id="UP000292886">
    <property type="component" value="Chromosome"/>
</dbReference>
<sequence>MEVSRKVLPTGLYCLFKEYKLMEDNRNEALTAGNNALAQEHWREAIEIFDELYADEQSLELNYKLVRALFANKQYQLAQQYLAEYLDAYLDDPEYLDILLAVFVQNHNFIEARQLLMSVTDLTVRETGLALVVSGEEKARVDSTETFKVVLRQFIHLGDFEFGEQFNRYRAALKLPLDEYLKGAKFLLRDEYVLPMVRASILESLARLQINDEISFLWFDGEEHSFNPSRTIPALASETAKTVWNVLNETVGQDDPMALQILAEDLKLKLATAFPLLDEIISDPIGWTKYQIARYQDTDLPELAENDIKWIEKLDEILAEVGL</sequence>
<organism evidence="1 2">
    <name type="scientific">Periweissella cryptocerci</name>
    <dbReference type="NCBI Taxonomy" id="2506420"/>
    <lineage>
        <taxon>Bacteria</taxon>
        <taxon>Bacillati</taxon>
        <taxon>Bacillota</taxon>
        <taxon>Bacilli</taxon>
        <taxon>Lactobacillales</taxon>
        <taxon>Lactobacillaceae</taxon>
        <taxon>Periweissella</taxon>
    </lineage>
</organism>
<dbReference type="EMBL" id="CP037940">
    <property type="protein sequence ID" value="QBO36990.1"/>
    <property type="molecule type" value="Genomic_DNA"/>
</dbReference>
<protein>
    <submittedName>
        <fullName evidence="1">Tetratricopeptide repeat protein</fullName>
    </submittedName>
</protein>
<accession>A0A4P6YW16</accession>
<dbReference type="Gene3D" id="1.25.40.10">
    <property type="entry name" value="Tetratricopeptide repeat domain"/>
    <property type="match status" value="1"/>
</dbReference>
<reference evidence="2" key="1">
    <citation type="submission" date="2019-03" db="EMBL/GenBank/DDBJ databases">
        <title>Weissella sp. 26KH-42 Genome sequencing.</title>
        <authorList>
            <person name="Heo J."/>
            <person name="Kim S.-J."/>
            <person name="Kim J.-S."/>
            <person name="Hong S.-B."/>
            <person name="Kwon S.-W."/>
        </authorList>
    </citation>
    <scope>NUCLEOTIDE SEQUENCE [LARGE SCALE GENOMIC DNA]</scope>
    <source>
        <strain evidence="2">26KH-42</strain>
    </source>
</reference>
<evidence type="ECO:0000313" key="2">
    <source>
        <dbReference type="Proteomes" id="UP000292886"/>
    </source>
</evidence>
<dbReference type="OrthoDB" id="1655898at2"/>
<keyword evidence="2" id="KW-1185">Reference proteome</keyword>